<feature type="compositionally biased region" description="Low complexity" evidence="1">
    <location>
        <begin position="15"/>
        <end position="28"/>
    </location>
</feature>
<keyword evidence="4" id="KW-1185">Reference proteome</keyword>
<organism evidence="3 4">
    <name type="scientific">Haloechinothrix alba</name>
    <dbReference type="NCBI Taxonomy" id="664784"/>
    <lineage>
        <taxon>Bacteria</taxon>
        <taxon>Bacillati</taxon>
        <taxon>Actinomycetota</taxon>
        <taxon>Actinomycetes</taxon>
        <taxon>Pseudonocardiales</taxon>
        <taxon>Pseudonocardiaceae</taxon>
        <taxon>Haloechinothrix</taxon>
    </lineage>
</organism>
<feature type="region of interest" description="Disordered" evidence="1">
    <location>
        <begin position="15"/>
        <end position="44"/>
    </location>
</feature>
<proteinExistence type="predicted"/>
<reference evidence="3 4" key="1">
    <citation type="submission" date="2017-06" db="EMBL/GenBank/DDBJ databases">
        <authorList>
            <person name="Kim H.J."/>
            <person name="Triplett B.A."/>
        </authorList>
    </citation>
    <scope>NUCLEOTIDE SEQUENCE [LARGE SCALE GENOMIC DNA]</scope>
    <source>
        <strain evidence="3 4">DSM 45207</strain>
    </source>
</reference>
<dbReference type="EMBL" id="FZNW01000017">
    <property type="protein sequence ID" value="SNR74337.1"/>
    <property type="molecule type" value="Genomic_DNA"/>
</dbReference>
<evidence type="ECO:0000313" key="3">
    <source>
        <dbReference type="EMBL" id="SNR74337.1"/>
    </source>
</evidence>
<feature type="chain" id="PRO_5038960387" evidence="2">
    <location>
        <begin position="21"/>
        <end position="104"/>
    </location>
</feature>
<name>A0A238YT76_9PSEU</name>
<evidence type="ECO:0000313" key="4">
    <source>
        <dbReference type="Proteomes" id="UP000198348"/>
    </source>
</evidence>
<feature type="region of interest" description="Disordered" evidence="1">
    <location>
        <begin position="58"/>
        <end position="91"/>
    </location>
</feature>
<dbReference type="Proteomes" id="UP000198348">
    <property type="component" value="Unassembled WGS sequence"/>
</dbReference>
<accession>A0A238YT76</accession>
<dbReference type="RefSeq" id="WP_089302510.1">
    <property type="nucleotide sequence ID" value="NZ_FZNW01000017.1"/>
</dbReference>
<keyword evidence="2" id="KW-0732">Signal</keyword>
<sequence length="104" mass="10534">MHHRIPATLVSAGALAPASAAVSPAHGSEPAEGRDSAVGAGTSTFPITGGPVDYAFAAHSDPSGAAPGGYFRGETDVDGDDPNTRVSYERIESGNITVRDAELR</sequence>
<protein>
    <submittedName>
        <fullName evidence="3">Uncharacterized protein</fullName>
    </submittedName>
</protein>
<gene>
    <name evidence="3" type="ORF">SAMN06265360_11727</name>
</gene>
<feature type="signal peptide" evidence="2">
    <location>
        <begin position="1"/>
        <end position="20"/>
    </location>
</feature>
<dbReference type="AlphaFoldDB" id="A0A238YT76"/>
<evidence type="ECO:0000256" key="1">
    <source>
        <dbReference type="SAM" id="MobiDB-lite"/>
    </source>
</evidence>
<evidence type="ECO:0000256" key="2">
    <source>
        <dbReference type="SAM" id="SignalP"/>
    </source>
</evidence>